<dbReference type="Pfam" id="PF13561">
    <property type="entry name" value="adh_short_C2"/>
    <property type="match status" value="1"/>
</dbReference>
<dbReference type="Gene3D" id="3.40.50.720">
    <property type="entry name" value="NAD(P)-binding Rossmann-like Domain"/>
    <property type="match status" value="1"/>
</dbReference>
<proteinExistence type="inferred from homology"/>
<gene>
    <name evidence="3" type="ORF">UFOPK3139_02603</name>
</gene>
<dbReference type="EMBL" id="CAFABA010000142">
    <property type="protein sequence ID" value="CAB4835723.1"/>
    <property type="molecule type" value="Genomic_DNA"/>
</dbReference>
<dbReference type="PRINTS" id="PR00080">
    <property type="entry name" value="SDRFAMILY"/>
</dbReference>
<dbReference type="FunFam" id="3.40.50.720:FF:000084">
    <property type="entry name" value="Short-chain dehydrogenase reductase"/>
    <property type="match status" value="1"/>
</dbReference>
<keyword evidence="2" id="KW-0560">Oxidoreductase</keyword>
<dbReference type="InterPro" id="IPR036291">
    <property type="entry name" value="NAD(P)-bd_dom_sf"/>
</dbReference>
<dbReference type="PRINTS" id="PR00081">
    <property type="entry name" value="GDHRDH"/>
</dbReference>
<dbReference type="PANTHER" id="PTHR42760:SF133">
    <property type="entry name" value="3-OXOACYL-[ACYL-CARRIER-PROTEIN] REDUCTASE"/>
    <property type="match status" value="1"/>
</dbReference>
<dbReference type="PANTHER" id="PTHR42760">
    <property type="entry name" value="SHORT-CHAIN DEHYDROGENASES/REDUCTASES FAMILY MEMBER"/>
    <property type="match status" value="1"/>
</dbReference>
<dbReference type="SUPFAM" id="SSF51735">
    <property type="entry name" value="NAD(P)-binding Rossmann-fold domains"/>
    <property type="match status" value="1"/>
</dbReference>
<evidence type="ECO:0000256" key="1">
    <source>
        <dbReference type="ARBA" id="ARBA00006484"/>
    </source>
</evidence>
<accession>A0A6J7ASL1</accession>
<sequence>MGRLDGKVAIITGGARGQGASEGALFASEGATVYLTDVLVDDGAKVAADMGATFLPHDVTDPAQWSQVVERVLADTGRVDVLVNNAGILHWAPMTETSLDVWNRIIAVNQTGVFLGMQAVSSTMKAQRSGSIVNISSIGGMRGASPCFAYGATKWAVRGMTKGAAQELGPFNVRVNSVHPGIIDTPMMADQPLDAMTDRVPLRRYASADEVAKLVLWLAGDESGYATGAEFTLDGGQTA</sequence>
<evidence type="ECO:0000256" key="2">
    <source>
        <dbReference type="ARBA" id="ARBA00023002"/>
    </source>
</evidence>
<comment type="similarity">
    <text evidence="1">Belongs to the short-chain dehydrogenases/reductases (SDR) family.</text>
</comment>
<reference evidence="3" key="1">
    <citation type="submission" date="2020-05" db="EMBL/GenBank/DDBJ databases">
        <authorList>
            <person name="Chiriac C."/>
            <person name="Salcher M."/>
            <person name="Ghai R."/>
            <person name="Kavagutti S V."/>
        </authorList>
    </citation>
    <scope>NUCLEOTIDE SEQUENCE</scope>
</reference>
<dbReference type="AlphaFoldDB" id="A0A6J7ASL1"/>
<evidence type="ECO:0000313" key="3">
    <source>
        <dbReference type="EMBL" id="CAB4835723.1"/>
    </source>
</evidence>
<organism evidence="3">
    <name type="scientific">freshwater metagenome</name>
    <dbReference type="NCBI Taxonomy" id="449393"/>
    <lineage>
        <taxon>unclassified sequences</taxon>
        <taxon>metagenomes</taxon>
        <taxon>ecological metagenomes</taxon>
    </lineage>
</organism>
<name>A0A6J7ASL1_9ZZZZ</name>
<dbReference type="GO" id="GO:0016616">
    <property type="term" value="F:oxidoreductase activity, acting on the CH-OH group of donors, NAD or NADP as acceptor"/>
    <property type="evidence" value="ECO:0007669"/>
    <property type="project" value="TreeGrafter"/>
</dbReference>
<protein>
    <submittedName>
        <fullName evidence="3">Unannotated protein</fullName>
    </submittedName>
</protein>
<dbReference type="InterPro" id="IPR020904">
    <property type="entry name" value="Sc_DH/Rdtase_CS"/>
</dbReference>
<dbReference type="InterPro" id="IPR002347">
    <property type="entry name" value="SDR_fam"/>
</dbReference>
<dbReference type="PROSITE" id="PS00061">
    <property type="entry name" value="ADH_SHORT"/>
    <property type="match status" value="1"/>
</dbReference>